<reference evidence="1 2" key="1">
    <citation type="submission" date="2014-02" db="EMBL/GenBank/DDBJ databases">
        <title>The small core and large imbalanced accessory genome model reveals a collaborative survival strategy of Sorangium cellulosum strains in nature.</title>
        <authorList>
            <person name="Han K."/>
            <person name="Peng R."/>
            <person name="Blom J."/>
            <person name="Li Y.-Z."/>
        </authorList>
    </citation>
    <scope>NUCLEOTIDE SEQUENCE [LARGE SCALE GENOMIC DNA]</scope>
    <source>
        <strain evidence="1 2">So0149</strain>
    </source>
</reference>
<comment type="caution">
    <text evidence="1">The sequence shown here is derived from an EMBL/GenBank/DDBJ whole genome shotgun (WGS) entry which is preliminary data.</text>
</comment>
<dbReference type="EMBL" id="JEMC01003394">
    <property type="protein sequence ID" value="KYF81591.1"/>
    <property type="molecule type" value="Genomic_DNA"/>
</dbReference>
<evidence type="ECO:0000313" key="2">
    <source>
        <dbReference type="Proteomes" id="UP000075515"/>
    </source>
</evidence>
<protein>
    <submittedName>
        <fullName evidence="1">Uncharacterized protein</fullName>
    </submittedName>
</protein>
<sequence length="64" mass="6992">MSGCIEEGDAAAESEAFRARYAAIRRIHCEGAEVLPVNARPTAVGEGLLDEIRRWDAYDARVDA</sequence>
<organism evidence="1 2">
    <name type="scientific">Sorangium cellulosum</name>
    <name type="common">Polyangium cellulosum</name>
    <dbReference type="NCBI Taxonomy" id="56"/>
    <lineage>
        <taxon>Bacteria</taxon>
        <taxon>Pseudomonadati</taxon>
        <taxon>Myxococcota</taxon>
        <taxon>Polyangia</taxon>
        <taxon>Polyangiales</taxon>
        <taxon>Polyangiaceae</taxon>
        <taxon>Sorangium</taxon>
    </lineage>
</organism>
<evidence type="ECO:0000313" key="1">
    <source>
        <dbReference type="EMBL" id="KYF81591.1"/>
    </source>
</evidence>
<dbReference type="Proteomes" id="UP000075515">
    <property type="component" value="Unassembled WGS sequence"/>
</dbReference>
<dbReference type="AlphaFoldDB" id="A0A150S6Y1"/>
<accession>A0A150S6Y1</accession>
<name>A0A150S6Y1_SORCE</name>
<gene>
    <name evidence="1" type="ORF">BE18_18440</name>
</gene>
<proteinExistence type="predicted"/>